<reference evidence="1" key="1">
    <citation type="submission" date="2022-04" db="EMBL/GenBank/DDBJ databases">
        <title>Lysobacter sp. CAU 1642 isolated from sea sand.</title>
        <authorList>
            <person name="Kim W."/>
        </authorList>
    </citation>
    <scope>NUCLEOTIDE SEQUENCE</scope>
    <source>
        <strain evidence="1">CAU 1642</strain>
    </source>
</reference>
<dbReference type="RefSeq" id="WP_248210922.1">
    <property type="nucleotide sequence ID" value="NZ_JALNMH010000014.1"/>
</dbReference>
<evidence type="ECO:0000313" key="1">
    <source>
        <dbReference type="EMBL" id="MCK7595156.1"/>
    </source>
</evidence>
<organism evidence="1 2">
    <name type="scientific">Pseudomarimonas salicorniae</name>
    <dbReference type="NCBI Taxonomy" id="2933270"/>
    <lineage>
        <taxon>Bacteria</taxon>
        <taxon>Pseudomonadati</taxon>
        <taxon>Pseudomonadota</taxon>
        <taxon>Gammaproteobacteria</taxon>
        <taxon>Lysobacterales</taxon>
        <taxon>Lysobacteraceae</taxon>
        <taxon>Pseudomarimonas</taxon>
    </lineage>
</organism>
<evidence type="ECO:0000313" key="2">
    <source>
        <dbReference type="Proteomes" id="UP001431449"/>
    </source>
</evidence>
<gene>
    <name evidence="1" type="ORF">M0G41_15945</name>
</gene>
<comment type="caution">
    <text evidence="1">The sequence shown here is derived from an EMBL/GenBank/DDBJ whole genome shotgun (WGS) entry which is preliminary data.</text>
</comment>
<name>A0ABT0GKT8_9GAMM</name>
<dbReference type="Proteomes" id="UP001431449">
    <property type="component" value="Unassembled WGS sequence"/>
</dbReference>
<proteinExistence type="predicted"/>
<protein>
    <recommendedName>
        <fullName evidence="3">Protein FliT</fullName>
    </recommendedName>
</protein>
<keyword evidence="2" id="KW-1185">Reference proteome</keyword>
<dbReference type="EMBL" id="JALNMH010000014">
    <property type="protein sequence ID" value="MCK7595156.1"/>
    <property type="molecule type" value="Genomic_DNA"/>
</dbReference>
<sequence length="83" mass="9428">MQRLELIEAACREERWEDAETLMAEHDRSLRAVPADAWTAETLRELIGRQEQLASLMRGSRDEAAAELSQLGASKRGVQAYRK</sequence>
<evidence type="ECO:0008006" key="3">
    <source>
        <dbReference type="Google" id="ProtNLM"/>
    </source>
</evidence>
<accession>A0ABT0GKT8</accession>